<keyword evidence="2" id="KW-1185">Reference proteome</keyword>
<reference evidence="1 2" key="1">
    <citation type="submission" date="2022-05" db="EMBL/GenBank/DDBJ databases">
        <authorList>
            <consortium name="Genoscope - CEA"/>
            <person name="William W."/>
        </authorList>
    </citation>
    <scope>NUCLEOTIDE SEQUENCE [LARGE SCALE GENOMIC DNA]</scope>
</reference>
<comment type="caution">
    <text evidence="1">The sequence shown here is derived from an EMBL/GenBank/DDBJ whole genome shotgun (WGS) entry which is preliminary data.</text>
</comment>
<name>A0AAU9VTH7_9CNID</name>
<dbReference type="AlphaFoldDB" id="A0AAU9VTH7"/>
<gene>
    <name evidence="1" type="ORF">PMEA_00022278</name>
</gene>
<dbReference type="Proteomes" id="UP001159428">
    <property type="component" value="Unassembled WGS sequence"/>
</dbReference>
<dbReference type="EMBL" id="CALNXJ010000004">
    <property type="protein sequence ID" value="CAH3037652.1"/>
    <property type="molecule type" value="Genomic_DNA"/>
</dbReference>
<evidence type="ECO:0000313" key="1">
    <source>
        <dbReference type="EMBL" id="CAH3037652.1"/>
    </source>
</evidence>
<organism evidence="1 2">
    <name type="scientific">Pocillopora meandrina</name>
    <dbReference type="NCBI Taxonomy" id="46732"/>
    <lineage>
        <taxon>Eukaryota</taxon>
        <taxon>Metazoa</taxon>
        <taxon>Cnidaria</taxon>
        <taxon>Anthozoa</taxon>
        <taxon>Hexacorallia</taxon>
        <taxon>Scleractinia</taxon>
        <taxon>Astrocoeniina</taxon>
        <taxon>Pocilloporidae</taxon>
        <taxon>Pocillopora</taxon>
    </lineage>
</organism>
<protein>
    <submittedName>
        <fullName evidence="1">Uncharacterized protein</fullName>
    </submittedName>
</protein>
<proteinExistence type="predicted"/>
<sequence length="92" mass="10808">MSEIPPNKSFQPWNIDVVDASLQYARNIATRKVALTISLAYSTIEEWYYLVRESNKSFKQQKLDEKTLKFHLHEDQLATYQEVEDEVASLQK</sequence>
<accession>A0AAU9VTH7</accession>
<evidence type="ECO:0000313" key="2">
    <source>
        <dbReference type="Proteomes" id="UP001159428"/>
    </source>
</evidence>